<feature type="signal peptide" evidence="11">
    <location>
        <begin position="1"/>
        <end position="28"/>
    </location>
</feature>
<accession>A0A6G1SM77</accession>
<dbReference type="PANTHER" id="PTHR11465">
    <property type="entry name" value="CATALASE"/>
    <property type="match status" value="1"/>
</dbReference>
<dbReference type="InterPro" id="IPR024711">
    <property type="entry name" value="Catalase_clade1/3"/>
</dbReference>
<evidence type="ECO:0000256" key="3">
    <source>
        <dbReference type="ARBA" id="ARBA00022617"/>
    </source>
</evidence>
<proteinExistence type="inferred from homology"/>
<protein>
    <submittedName>
        <fullName evidence="13">Catalase</fullName>
    </submittedName>
</protein>
<dbReference type="AlphaFoldDB" id="A0A6G1SM77"/>
<dbReference type="GO" id="GO:0042542">
    <property type="term" value="P:response to hydrogen peroxide"/>
    <property type="evidence" value="ECO:0007669"/>
    <property type="project" value="TreeGrafter"/>
</dbReference>
<dbReference type="SUPFAM" id="SSF56634">
    <property type="entry name" value="Heme-dependent catalase-like"/>
    <property type="match status" value="1"/>
</dbReference>
<keyword evidence="4 9" id="KW-0479">Metal-binding</keyword>
<evidence type="ECO:0000259" key="12">
    <source>
        <dbReference type="SMART" id="SM01060"/>
    </source>
</evidence>
<evidence type="ECO:0000256" key="7">
    <source>
        <dbReference type="ARBA" id="ARBA00023324"/>
    </source>
</evidence>
<keyword evidence="6 9" id="KW-0408">Iron</keyword>
<dbReference type="EMBL" id="GGYP01006708">
    <property type="protein sequence ID" value="MDE51479.1"/>
    <property type="molecule type" value="Transcribed_RNA"/>
</dbReference>
<dbReference type="GO" id="GO:0046872">
    <property type="term" value="F:metal ion binding"/>
    <property type="evidence" value="ECO:0007669"/>
    <property type="project" value="UniProtKB-KW"/>
</dbReference>
<keyword evidence="3 9" id="KW-0349">Heme</keyword>
<evidence type="ECO:0000256" key="4">
    <source>
        <dbReference type="ARBA" id="ARBA00022723"/>
    </source>
</evidence>
<dbReference type="GO" id="GO:0004096">
    <property type="term" value="F:catalase activity"/>
    <property type="evidence" value="ECO:0007669"/>
    <property type="project" value="UniProtKB-EC"/>
</dbReference>
<evidence type="ECO:0000256" key="6">
    <source>
        <dbReference type="ARBA" id="ARBA00023004"/>
    </source>
</evidence>
<dbReference type="GO" id="GO:0005777">
    <property type="term" value="C:peroxisome"/>
    <property type="evidence" value="ECO:0007669"/>
    <property type="project" value="TreeGrafter"/>
</dbReference>
<dbReference type="PANTHER" id="PTHR11465:SF9">
    <property type="entry name" value="CATALASE"/>
    <property type="match status" value="1"/>
</dbReference>
<dbReference type="PRINTS" id="PR00067">
    <property type="entry name" value="CATALASE"/>
</dbReference>
<dbReference type="GO" id="GO:0005739">
    <property type="term" value="C:mitochondrion"/>
    <property type="evidence" value="ECO:0007669"/>
    <property type="project" value="TreeGrafter"/>
</dbReference>
<feature type="compositionally biased region" description="Polar residues" evidence="10">
    <location>
        <begin position="85"/>
        <end position="94"/>
    </location>
</feature>
<keyword evidence="11" id="KW-0732">Signal</keyword>
<sequence length="546" mass="61506">MTSPYSFVMSTWWPFACVVLLAGHGCLTQISDRDETWAEEPTGKEQAYFNISGTPNESGADIAAEEKLTNLTGSEDPKRFDENTRNPSLASMTSSSVSGLVDTTYLEETAHFNRERIPERVVHAKGVAAFGIFEVTNTEIMKYTKATLFNRKGRRTPVVARFSNVAGESGSADTVRDVRGFAVKFYTDSGNWDIVGNNLPVFFISDPINFTPFIHSQKRNPQTHLRDPNAFWDFVALLPESLHTMLMLFSERGIPSSVREMHGFGVNTFKLINARGEAFYAKFHWVCDQGIRTLDQATANKLAGADPDYALRDLIVNIAKGNYPSWTLKFQVMSLQEALKVKFNVLDATKTWPHGQFPLIEIGRMTLNRNVDNYFAQVEQLAFAPANMVPGIEPSPDKMLLGRMISYPDAQRYRLGVNYADIPVNRFARPAVTPTHCDGITYTGNAHCGNPNYLPMKYNGQFLDHEQHMQGRFNFTQDDIFSQPRALYTKVLSDHSKRTLAKNIADHMAQVTRKEIVARVLTHFGHIDQRLRRDVENCLSKAPPKS</sequence>
<dbReference type="InterPro" id="IPR011614">
    <property type="entry name" value="Catalase_core"/>
</dbReference>
<feature type="domain" description="Catalase core" evidence="12">
    <location>
        <begin position="79"/>
        <end position="462"/>
    </location>
</feature>
<evidence type="ECO:0000256" key="2">
    <source>
        <dbReference type="ARBA" id="ARBA00022559"/>
    </source>
</evidence>
<feature type="active site" evidence="8">
    <location>
        <position position="197"/>
    </location>
</feature>
<comment type="similarity">
    <text evidence="1">Belongs to the catalase family.</text>
</comment>
<dbReference type="Gene3D" id="2.40.180.10">
    <property type="entry name" value="Catalase core domain"/>
    <property type="match status" value="1"/>
</dbReference>
<feature type="region of interest" description="Disordered" evidence="10">
    <location>
        <begin position="69"/>
        <end position="94"/>
    </location>
</feature>
<name>A0A6G1SM77_9ACAR</name>
<feature type="binding site" description="axial binding residue" evidence="9">
    <location>
        <position position="407"/>
    </location>
    <ligand>
        <name>heme</name>
        <dbReference type="ChEBI" id="CHEBI:30413"/>
    </ligand>
    <ligandPart>
        <name>Fe</name>
        <dbReference type="ChEBI" id="CHEBI:18248"/>
    </ligandPart>
</feature>
<dbReference type="InterPro" id="IPR018028">
    <property type="entry name" value="Catalase"/>
</dbReference>
<gene>
    <name evidence="13" type="primary">CAT_0</name>
    <name evidence="13" type="ORF">g.1807</name>
</gene>
<keyword evidence="5" id="KW-0560">Oxidoreductase</keyword>
<evidence type="ECO:0000256" key="9">
    <source>
        <dbReference type="PIRSR" id="PIRSR038928-2"/>
    </source>
</evidence>
<dbReference type="PIRSF" id="PIRSF038928">
    <property type="entry name" value="Catalase_clade1-3"/>
    <property type="match status" value="1"/>
</dbReference>
<evidence type="ECO:0000256" key="1">
    <source>
        <dbReference type="ARBA" id="ARBA00005329"/>
    </source>
</evidence>
<reference evidence="13" key="1">
    <citation type="submission" date="2018-10" db="EMBL/GenBank/DDBJ databases">
        <title>Transcriptome assembly of Aceria tosichella (Wheat curl mite) Type 2.</title>
        <authorList>
            <person name="Scully E.D."/>
            <person name="Geib S.M."/>
            <person name="Palmer N.A."/>
            <person name="Gupta A.K."/>
            <person name="Sarath G."/>
            <person name="Tatineni S."/>
        </authorList>
    </citation>
    <scope>NUCLEOTIDE SEQUENCE</scope>
    <source>
        <strain evidence="13">LincolnNE</strain>
    </source>
</reference>
<dbReference type="SMART" id="SM01060">
    <property type="entry name" value="Catalase"/>
    <property type="match status" value="1"/>
</dbReference>
<dbReference type="GO" id="GO:0020037">
    <property type="term" value="F:heme binding"/>
    <property type="evidence" value="ECO:0007669"/>
    <property type="project" value="InterPro"/>
</dbReference>
<feature type="chain" id="PRO_5026309760" evidence="11">
    <location>
        <begin position="29"/>
        <end position="546"/>
    </location>
</feature>
<keyword evidence="7" id="KW-0376">Hydrogen peroxide</keyword>
<dbReference type="Pfam" id="PF06628">
    <property type="entry name" value="Catalase-rel"/>
    <property type="match status" value="1"/>
</dbReference>
<evidence type="ECO:0000256" key="11">
    <source>
        <dbReference type="SAM" id="SignalP"/>
    </source>
</evidence>
<evidence type="ECO:0000256" key="8">
    <source>
        <dbReference type="PIRSR" id="PIRSR038928-1"/>
    </source>
</evidence>
<dbReference type="PROSITE" id="PS51402">
    <property type="entry name" value="CATALASE_3"/>
    <property type="match status" value="1"/>
</dbReference>
<feature type="compositionally biased region" description="Basic and acidic residues" evidence="10">
    <location>
        <begin position="75"/>
        <end position="84"/>
    </location>
</feature>
<feature type="active site" evidence="8">
    <location>
        <position position="123"/>
    </location>
</feature>
<dbReference type="Pfam" id="PF00199">
    <property type="entry name" value="Catalase"/>
    <property type="match status" value="1"/>
</dbReference>
<comment type="cofactor">
    <cofactor evidence="9">
        <name>heme</name>
        <dbReference type="ChEBI" id="CHEBI:30413"/>
    </cofactor>
</comment>
<organism evidence="13">
    <name type="scientific">Aceria tosichella</name>
    <name type="common">wheat curl mite</name>
    <dbReference type="NCBI Taxonomy" id="561515"/>
    <lineage>
        <taxon>Eukaryota</taxon>
        <taxon>Metazoa</taxon>
        <taxon>Ecdysozoa</taxon>
        <taxon>Arthropoda</taxon>
        <taxon>Chelicerata</taxon>
        <taxon>Arachnida</taxon>
        <taxon>Acari</taxon>
        <taxon>Acariformes</taxon>
        <taxon>Trombidiformes</taxon>
        <taxon>Prostigmata</taxon>
        <taxon>Eupodina</taxon>
        <taxon>Eriophyoidea</taxon>
        <taxon>Eriophyidae</taxon>
        <taxon>Eriophyinae</taxon>
        <taxon>Aceriini</taxon>
        <taxon>Aceria</taxon>
    </lineage>
</organism>
<evidence type="ECO:0000313" key="13">
    <source>
        <dbReference type="EMBL" id="MDE51479.1"/>
    </source>
</evidence>
<keyword evidence="2" id="KW-0575">Peroxidase</keyword>
<dbReference type="GO" id="GO:0042744">
    <property type="term" value="P:hydrogen peroxide catabolic process"/>
    <property type="evidence" value="ECO:0007669"/>
    <property type="project" value="UniProtKB-KW"/>
</dbReference>
<dbReference type="InterPro" id="IPR020835">
    <property type="entry name" value="Catalase_sf"/>
</dbReference>
<dbReference type="InterPro" id="IPR010582">
    <property type="entry name" value="Catalase_immune_responsive"/>
</dbReference>
<evidence type="ECO:0000256" key="10">
    <source>
        <dbReference type="SAM" id="MobiDB-lite"/>
    </source>
</evidence>
<evidence type="ECO:0000256" key="5">
    <source>
        <dbReference type="ARBA" id="ARBA00023002"/>
    </source>
</evidence>